<name>A0A438GT30_VITVI</name>
<evidence type="ECO:0000313" key="2">
    <source>
        <dbReference type="Proteomes" id="UP000288805"/>
    </source>
</evidence>
<dbReference type="EMBL" id="QGNW01000351">
    <property type="protein sequence ID" value="RVW75342.1"/>
    <property type="molecule type" value="Genomic_DNA"/>
</dbReference>
<evidence type="ECO:0000313" key="1">
    <source>
        <dbReference type="EMBL" id="RVW75342.1"/>
    </source>
</evidence>
<proteinExistence type="predicted"/>
<comment type="caution">
    <text evidence="1">The sequence shown here is derived from an EMBL/GenBank/DDBJ whole genome shotgun (WGS) entry which is preliminary data.</text>
</comment>
<organism evidence="1 2">
    <name type="scientific">Vitis vinifera</name>
    <name type="common">Grape</name>
    <dbReference type="NCBI Taxonomy" id="29760"/>
    <lineage>
        <taxon>Eukaryota</taxon>
        <taxon>Viridiplantae</taxon>
        <taxon>Streptophyta</taxon>
        <taxon>Embryophyta</taxon>
        <taxon>Tracheophyta</taxon>
        <taxon>Spermatophyta</taxon>
        <taxon>Magnoliopsida</taxon>
        <taxon>eudicotyledons</taxon>
        <taxon>Gunneridae</taxon>
        <taxon>Pentapetalae</taxon>
        <taxon>rosids</taxon>
        <taxon>Vitales</taxon>
        <taxon>Vitaceae</taxon>
        <taxon>Viteae</taxon>
        <taxon>Vitis</taxon>
    </lineage>
</organism>
<sequence length="148" mass="16695">MHDTFYELTAMLYMFSPNEMTIPIIFPCPEPQEILLDSLNPGCHTYLYKLLAKVLAYRLKKMMGKVVSKYQNAFVEGRQILDVVLIANEAIDTMLRSNRVGVLCKLDIEKAYNHGLKARGSVIPVLVSSSYGGAQLPSWKGKRGWLLV</sequence>
<reference evidence="1 2" key="1">
    <citation type="journal article" date="2018" name="PLoS Genet.">
        <title>Population sequencing reveals clonal diversity and ancestral inbreeding in the grapevine cultivar Chardonnay.</title>
        <authorList>
            <person name="Roach M.J."/>
            <person name="Johnson D.L."/>
            <person name="Bohlmann J."/>
            <person name="van Vuuren H.J."/>
            <person name="Jones S.J."/>
            <person name="Pretorius I.S."/>
            <person name="Schmidt S.A."/>
            <person name="Borneman A.R."/>
        </authorList>
    </citation>
    <scope>NUCLEOTIDE SEQUENCE [LARGE SCALE GENOMIC DNA]</scope>
    <source>
        <strain evidence="2">cv. Chardonnay</strain>
        <tissue evidence="1">Leaf</tissue>
    </source>
</reference>
<dbReference type="AlphaFoldDB" id="A0A438GT30"/>
<dbReference type="Proteomes" id="UP000288805">
    <property type="component" value="Unassembled WGS sequence"/>
</dbReference>
<gene>
    <name evidence="1" type="ORF">CK203_052923</name>
</gene>
<protein>
    <submittedName>
        <fullName evidence="1">Uncharacterized protein</fullName>
    </submittedName>
</protein>
<accession>A0A438GT30</accession>